<evidence type="ECO:0000313" key="11">
    <source>
        <dbReference type="Proteomes" id="UP001165678"/>
    </source>
</evidence>
<keyword evidence="5" id="KW-0479">Metal-binding</keyword>
<dbReference type="PROSITE" id="PS51747">
    <property type="entry name" value="CYT_DCMP_DEAMINASES_2"/>
    <property type="match status" value="1"/>
</dbReference>
<dbReference type="SUPFAM" id="SSF53927">
    <property type="entry name" value="Cytidine deaminase-like"/>
    <property type="match status" value="1"/>
</dbReference>
<dbReference type="GO" id="GO:0055086">
    <property type="term" value="P:nucleobase-containing small molecule metabolic process"/>
    <property type="evidence" value="ECO:0007669"/>
    <property type="project" value="UniProtKB-ARBA"/>
</dbReference>
<dbReference type="GO" id="GO:0008835">
    <property type="term" value="F:diaminohydroxyphosphoribosylaminopyrimidine deaminase activity"/>
    <property type="evidence" value="ECO:0007669"/>
    <property type="project" value="TreeGrafter"/>
</dbReference>
<organism evidence="10 11">
    <name type="scientific">Larsenimonas rhizosphaerae</name>
    <dbReference type="NCBI Taxonomy" id="2944682"/>
    <lineage>
        <taxon>Bacteria</taxon>
        <taxon>Pseudomonadati</taxon>
        <taxon>Pseudomonadota</taxon>
        <taxon>Gammaproteobacteria</taxon>
        <taxon>Oceanospirillales</taxon>
        <taxon>Halomonadaceae</taxon>
        <taxon>Larsenimonas</taxon>
    </lineage>
</organism>
<evidence type="ECO:0000256" key="2">
    <source>
        <dbReference type="ARBA" id="ARBA00004496"/>
    </source>
</evidence>
<comment type="subunit">
    <text evidence="3">Homodimer.</text>
</comment>
<accession>A0AA41ZEW0</accession>
<feature type="domain" description="CMP/dCMP-type deaminase" evidence="9">
    <location>
        <begin position="1"/>
        <end position="116"/>
    </location>
</feature>
<dbReference type="Pfam" id="PF00383">
    <property type="entry name" value="dCMP_cyt_deam_1"/>
    <property type="match status" value="1"/>
</dbReference>
<proteinExistence type="predicted"/>
<dbReference type="InterPro" id="IPR016192">
    <property type="entry name" value="APOBEC/CMP_deaminase_Zn-bd"/>
</dbReference>
<dbReference type="EMBL" id="JAPIVE010000001">
    <property type="protein sequence ID" value="MCX2523255.1"/>
    <property type="molecule type" value="Genomic_DNA"/>
</dbReference>
<dbReference type="GO" id="GO:0072527">
    <property type="term" value="P:pyrimidine-containing compound metabolic process"/>
    <property type="evidence" value="ECO:0007669"/>
    <property type="project" value="UniProtKB-ARBA"/>
</dbReference>
<evidence type="ECO:0000256" key="8">
    <source>
        <dbReference type="ARBA" id="ARBA00060693"/>
    </source>
</evidence>
<keyword evidence="6" id="KW-0378">Hydrolase</keyword>
<dbReference type="FunFam" id="3.40.140.10:FF:000016">
    <property type="entry name" value="Cytosine deaminase"/>
    <property type="match status" value="1"/>
</dbReference>
<evidence type="ECO:0000259" key="9">
    <source>
        <dbReference type="PROSITE" id="PS51747"/>
    </source>
</evidence>
<dbReference type="InterPro" id="IPR002125">
    <property type="entry name" value="CMP_dCMP_dom"/>
</dbReference>
<dbReference type="Proteomes" id="UP001165678">
    <property type="component" value="Unassembled WGS sequence"/>
</dbReference>
<evidence type="ECO:0000313" key="10">
    <source>
        <dbReference type="EMBL" id="MCX2523255.1"/>
    </source>
</evidence>
<dbReference type="PANTHER" id="PTHR11079:SF190">
    <property type="entry name" value="CYTOSINE DEAMINASE"/>
    <property type="match status" value="1"/>
</dbReference>
<dbReference type="Gene3D" id="3.40.140.10">
    <property type="entry name" value="Cytidine Deaminase, domain 2"/>
    <property type="match status" value="1"/>
</dbReference>
<sequence>MNEFMDAAIAEARLGREAGGVPIGSVLVHNGVILGRGHNQRVQKGSAVLHAEMAALENAGRLPARTYRESTLYTTLSPCPMCSGAIELYGIGHVVIGEHQTFMGAEKALEMKGVVLDVLDNDECIQLMTEFIRERPDIWNEDIGEE</sequence>
<dbReference type="PROSITE" id="PS00903">
    <property type="entry name" value="CYT_DCMP_DEAMINASES_1"/>
    <property type="match status" value="1"/>
</dbReference>
<dbReference type="GO" id="GO:0008270">
    <property type="term" value="F:zinc ion binding"/>
    <property type="evidence" value="ECO:0007669"/>
    <property type="project" value="InterPro"/>
</dbReference>
<dbReference type="PANTHER" id="PTHR11079">
    <property type="entry name" value="CYTOSINE DEAMINASE FAMILY MEMBER"/>
    <property type="match status" value="1"/>
</dbReference>
<comment type="caution">
    <text evidence="10">The sequence shown here is derived from an EMBL/GenBank/DDBJ whole genome shotgun (WGS) entry which is preliminary data.</text>
</comment>
<keyword evidence="4" id="KW-0963">Cytoplasm</keyword>
<comment type="pathway">
    <text evidence="8">Pyrimidine metabolism.</text>
</comment>
<protein>
    <submittedName>
        <fullName evidence="10">Nucleoside deaminase</fullName>
    </submittedName>
</protein>
<evidence type="ECO:0000256" key="1">
    <source>
        <dbReference type="ARBA" id="ARBA00001947"/>
    </source>
</evidence>
<comment type="subcellular location">
    <subcellularLocation>
        <location evidence="2">Cytoplasm</location>
    </subcellularLocation>
</comment>
<name>A0AA41ZEW0_9GAMM</name>
<dbReference type="CDD" id="cd01285">
    <property type="entry name" value="nucleoside_deaminase"/>
    <property type="match status" value="1"/>
</dbReference>
<reference evidence="10" key="1">
    <citation type="submission" date="2022-11" db="EMBL/GenBank/DDBJ databases">
        <title>Larsenimonas rhizosphaerae sp. nov., isolated from a tidal mudflat.</title>
        <authorList>
            <person name="Lee S.D."/>
            <person name="Kim I.S."/>
        </authorList>
    </citation>
    <scope>NUCLEOTIDE SEQUENCE</scope>
    <source>
        <strain evidence="10">GH2-1</strain>
    </source>
</reference>
<evidence type="ECO:0000256" key="4">
    <source>
        <dbReference type="ARBA" id="ARBA00022490"/>
    </source>
</evidence>
<gene>
    <name evidence="10" type="ORF">OQ287_03295</name>
</gene>
<evidence type="ECO:0000256" key="7">
    <source>
        <dbReference type="ARBA" id="ARBA00022833"/>
    </source>
</evidence>
<dbReference type="AlphaFoldDB" id="A0AA41ZEW0"/>
<keyword evidence="11" id="KW-1185">Reference proteome</keyword>
<evidence type="ECO:0000256" key="3">
    <source>
        <dbReference type="ARBA" id="ARBA00011738"/>
    </source>
</evidence>
<comment type="cofactor">
    <cofactor evidence="1">
        <name>Zn(2+)</name>
        <dbReference type="ChEBI" id="CHEBI:29105"/>
    </cofactor>
</comment>
<dbReference type="InterPro" id="IPR016193">
    <property type="entry name" value="Cytidine_deaminase-like"/>
</dbReference>
<dbReference type="GO" id="GO:0005737">
    <property type="term" value="C:cytoplasm"/>
    <property type="evidence" value="ECO:0007669"/>
    <property type="project" value="UniProtKB-SubCell"/>
</dbReference>
<dbReference type="RefSeq" id="WP_265895571.1">
    <property type="nucleotide sequence ID" value="NZ_JAPIVE010000001.1"/>
</dbReference>
<keyword evidence="7" id="KW-0862">Zinc</keyword>
<evidence type="ECO:0000256" key="6">
    <source>
        <dbReference type="ARBA" id="ARBA00022801"/>
    </source>
</evidence>
<evidence type="ECO:0000256" key="5">
    <source>
        <dbReference type="ARBA" id="ARBA00022723"/>
    </source>
</evidence>